<feature type="transmembrane region" description="Helical" evidence="1">
    <location>
        <begin position="151"/>
        <end position="170"/>
    </location>
</feature>
<feature type="transmembrane region" description="Helical" evidence="1">
    <location>
        <begin position="98"/>
        <end position="116"/>
    </location>
</feature>
<name>A0A238ZPR9_9RHOB</name>
<feature type="transmembrane region" description="Helical" evidence="1">
    <location>
        <begin position="364"/>
        <end position="379"/>
    </location>
</feature>
<dbReference type="EMBL" id="FZNN01000037">
    <property type="protein sequence ID" value="SNR85446.1"/>
    <property type="molecule type" value="Genomic_DNA"/>
</dbReference>
<dbReference type="AlphaFoldDB" id="A0A238ZPR9"/>
<feature type="transmembrane region" description="Helical" evidence="1">
    <location>
        <begin position="229"/>
        <end position="245"/>
    </location>
</feature>
<proteinExistence type="predicted"/>
<evidence type="ECO:0000313" key="2">
    <source>
        <dbReference type="EMBL" id="SNR85446.1"/>
    </source>
</evidence>
<evidence type="ECO:0000256" key="1">
    <source>
        <dbReference type="SAM" id="Phobius"/>
    </source>
</evidence>
<gene>
    <name evidence="2" type="ORF">SAMN06265370_13711</name>
</gene>
<feature type="transmembrane region" description="Helical" evidence="1">
    <location>
        <begin position="337"/>
        <end position="357"/>
    </location>
</feature>
<evidence type="ECO:0000313" key="3">
    <source>
        <dbReference type="Proteomes" id="UP000198417"/>
    </source>
</evidence>
<dbReference type="Proteomes" id="UP000198417">
    <property type="component" value="Unassembled WGS sequence"/>
</dbReference>
<feature type="transmembrane region" description="Helical" evidence="1">
    <location>
        <begin position="55"/>
        <end position="77"/>
    </location>
</feature>
<keyword evidence="3" id="KW-1185">Reference proteome</keyword>
<reference evidence="2 3" key="1">
    <citation type="submission" date="2017-06" db="EMBL/GenBank/DDBJ databases">
        <authorList>
            <person name="Kim H.J."/>
            <person name="Triplett B.A."/>
        </authorList>
    </citation>
    <scope>NUCLEOTIDE SEQUENCE [LARGE SCALE GENOMIC DNA]</scope>
    <source>
        <strain evidence="2 3">DSM 29052</strain>
    </source>
</reference>
<keyword evidence="1" id="KW-0812">Transmembrane</keyword>
<protein>
    <recommendedName>
        <fullName evidence="4">Oligosaccharide repeat unit polymerase</fullName>
    </recommendedName>
</protein>
<accession>A0A238ZPR9</accession>
<keyword evidence="1" id="KW-1133">Transmembrane helix</keyword>
<keyword evidence="1" id="KW-0472">Membrane</keyword>
<sequence length="421" mass="46228">MRKLLMISPIVLVIVIWAVTLAVAALPFAFPERFDIAIELLERQHLTVEDFSATGAAWLAVAFIVFVCASIVTMLALPSKPKPFETNIDLDRVARAAFILNAVFVTITLLWVSLTAQSMGGFRTMLLLVQLDALEAREALLDNKLFTGMRVIYASLPATGAIAATILAAGKRQGGLSPKYRQLCLISFSVNLVMLALLPIVMSQRLLLLQLIMAAYFSTCMVHRRLIGLQYLPIGFVLFMSTWIGRESVTNATIGASPIEVGFEKLVFYFSNDLLNSFMPLNREFDHTYGFFTFKFATYFTQTDGFFRSLLVDQLEAVDAIRGGGAWSIFTMPYVDFGAVGASLYIAAIAVISAIVFHKGVESISGAAIYGLFAGGYVLCTHTLYFANTNFVAMVMITAFIGSFAKPRQQSRNALTVQPAE</sequence>
<feature type="transmembrane region" description="Helical" evidence="1">
    <location>
        <begin position="182"/>
        <end position="200"/>
    </location>
</feature>
<evidence type="ECO:0008006" key="4">
    <source>
        <dbReference type="Google" id="ProtNLM"/>
    </source>
</evidence>
<organism evidence="2 3">
    <name type="scientific">Puniceibacterium sediminis</name>
    <dbReference type="NCBI Taxonomy" id="1608407"/>
    <lineage>
        <taxon>Bacteria</taxon>
        <taxon>Pseudomonadati</taxon>
        <taxon>Pseudomonadota</taxon>
        <taxon>Alphaproteobacteria</taxon>
        <taxon>Rhodobacterales</taxon>
        <taxon>Paracoccaceae</taxon>
        <taxon>Puniceibacterium</taxon>
    </lineage>
</organism>